<dbReference type="GO" id="GO:0016787">
    <property type="term" value="F:hydrolase activity"/>
    <property type="evidence" value="ECO:0007669"/>
    <property type="project" value="InterPro"/>
</dbReference>
<reference evidence="1 2" key="1">
    <citation type="submission" date="2017-08" db="EMBL/GenBank/DDBJ databases">
        <authorList>
            <person name="de Groot N.N."/>
        </authorList>
    </citation>
    <scope>NUCLEOTIDE SEQUENCE [LARGE SCALE GENOMIC DNA]</scope>
    <source>
        <strain evidence="1 2">JC228</strain>
    </source>
</reference>
<name>A0A285CL65_9BACI</name>
<keyword evidence="2" id="KW-1185">Reference proteome</keyword>
<dbReference type="SUPFAM" id="SSF56300">
    <property type="entry name" value="Metallo-dependent phosphatases"/>
    <property type="match status" value="1"/>
</dbReference>
<gene>
    <name evidence="1" type="ORF">SAMN05877753_1022</name>
</gene>
<accession>A0A285CL65</accession>
<dbReference type="InterPro" id="IPR029052">
    <property type="entry name" value="Metallo-depent_PP-like"/>
</dbReference>
<protein>
    <submittedName>
        <fullName evidence="1">Calcineurin-like phosphoesterase family protein</fullName>
    </submittedName>
</protein>
<sequence length="345" mass="40092">MANQFTSEWTQDIVQRMMELAKEHPLPKVTEMLNEEFNTDFSYHAVRTKYTRSKKNKINYHNRKNTEDNAEKYINLVIQSQKELEKFDDYQTTIDISLDEDKPIGIVGTGDWHTGGLRTNHEQLIKDSEIINGTDGLYSILMGDYADNYLQSGHKGAIYGQISNPDKQKEMVEHIFLKYYKENALALIKGNHDAFTEKSTGEDYLKVIARKMETPYLWFGGNININLGGIEYKIHARHNYRYNSSINTTNSQRNLFNSTNADIIMLAHLHFNEIHSKSAAGKDTHWVRTGSYKITDEYGEYLGFGKADTRMPLLILFPKTKKIVPYRDMYDGIDYLKWLRERVTV</sequence>
<proteinExistence type="predicted"/>
<dbReference type="Proteomes" id="UP000219546">
    <property type="component" value="Unassembled WGS sequence"/>
</dbReference>
<evidence type="ECO:0000313" key="1">
    <source>
        <dbReference type="EMBL" id="SNX67798.1"/>
    </source>
</evidence>
<dbReference type="AlphaFoldDB" id="A0A285CL65"/>
<dbReference type="RefSeq" id="WP_097157222.1">
    <property type="nucleotide sequence ID" value="NZ_JBEPMQ010000013.1"/>
</dbReference>
<dbReference type="EMBL" id="OAOP01000002">
    <property type="protein sequence ID" value="SNX67798.1"/>
    <property type="molecule type" value="Genomic_DNA"/>
</dbReference>
<dbReference type="OrthoDB" id="2986749at2"/>
<evidence type="ECO:0000313" key="2">
    <source>
        <dbReference type="Proteomes" id="UP000219546"/>
    </source>
</evidence>
<organism evidence="1 2">
    <name type="scientific">Bacillus oleivorans</name>
    <dbReference type="NCBI Taxonomy" id="1448271"/>
    <lineage>
        <taxon>Bacteria</taxon>
        <taxon>Bacillati</taxon>
        <taxon>Bacillota</taxon>
        <taxon>Bacilli</taxon>
        <taxon>Bacillales</taxon>
        <taxon>Bacillaceae</taxon>
        <taxon>Bacillus</taxon>
    </lineage>
</organism>